<evidence type="ECO:0000313" key="9">
    <source>
        <dbReference type="EMBL" id="GHE81042.1"/>
    </source>
</evidence>
<keyword evidence="9" id="KW-0966">Cell projection</keyword>
<dbReference type="SUPFAM" id="SSF64518">
    <property type="entry name" value="Phase 1 flagellin"/>
    <property type="match status" value="1"/>
</dbReference>
<evidence type="ECO:0000256" key="5">
    <source>
        <dbReference type="ARBA" id="ARBA00023143"/>
    </source>
</evidence>
<keyword evidence="10" id="KW-1185">Reference proteome</keyword>
<keyword evidence="5" id="KW-0975">Bacterial flagellum</keyword>
<evidence type="ECO:0000259" key="8">
    <source>
        <dbReference type="Pfam" id="PF00700"/>
    </source>
</evidence>
<dbReference type="Proteomes" id="UP000626370">
    <property type="component" value="Unassembled WGS sequence"/>
</dbReference>
<evidence type="ECO:0000256" key="4">
    <source>
        <dbReference type="ARBA" id="ARBA00022525"/>
    </source>
</evidence>
<dbReference type="PANTHER" id="PTHR42792">
    <property type="entry name" value="FLAGELLIN"/>
    <property type="match status" value="1"/>
</dbReference>
<dbReference type="Pfam" id="PF00669">
    <property type="entry name" value="Flagellin_N"/>
    <property type="match status" value="1"/>
</dbReference>
<feature type="coiled-coil region" evidence="6">
    <location>
        <begin position="52"/>
        <end position="79"/>
    </location>
</feature>
<dbReference type="NCBIfam" id="TIGR02550">
    <property type="entry name" value="flagell_flgL"/>
    <property type="match status" value="1"/>
</dbReference>
<keyword evidence="9" id="KW-0969">Cilium</keyword>
<evidence type="ECO:0000256" key="3">
    <source>
        <dbReference type="ARBA" id="ARBA00005709"/>
    </source>
</evidence>
<proteinExistence type="inferred from homology"/>
<evidence type="ECO:0000256" key="6">
    <source>
        <dbReference type="SAM" id="Coils"/>
    </source>
</evidence>
<comment type="caution">
    <text evidence="9">The sequence shown here is derived from an EMBL/GenBank/DDBJ whole genome shotgun (WGS) entry which is preliminary data.</text>
</comment>
<feature type="domain" description="Flagellin N-terminal" evidence="7">
    <location>
        <begin position="3"/>
        <end position="140"/>
    </location>
</feature>
<feature type="domain" description="Flagellin C-terminal" evidence="8">
    <location>
        <begin position="319"/>
        <end position="400"/>
    </location>
</feature>
<dbReference type="RefSeq" id="WP_189376656.1">
    <property type="nucleotide sequence ID" value="NZ_BNAH01000002.1"/>
</dbReference>
<keyword evidence="9" id="KW-0282">Flagellum</keyword>
<dbReference type="Gene3D" id="1.20.1330.10">
    <property type="entry name" value="f41 fragment of flagellin, N-terminal domain"/>
    <property type="match status" value="2"/>
</dbReference>
<dbReference type="InterPro" id="IPR046358">
    <property type="entry name" value="Flagellin_C"/>
</dbReference>
<dbReference type="InterPro" id="IPR001029">
    <property type="entry name" value="Flagellin_N"/>
</dbReference>
<comment type="similarity">
    <text evidence="3">Belongs to the bacterial flagellin family.</text>
</comment>
<accession>A0ABQ3II93</accession>
<dbReference type="InterPro" id="IPR001492">
    <property type="entry name" value="Flagellin"/>
</dbReference>
<evidence type="ECO:0000313" key="10">
    <source>
        <dbReference type="Proteomes" id="UP000626370"/>
    </source>
</evidence>
<dbReference type="PANTHER" id="PTHR42792:SF1">
    <property type="entry name" value="FLAGELLAR HOOK-ASSOCIATED PROTEIN 3"/>
    <property type="match status" value="1"/>
</dbReference>
<evidence type="ECO:0000256" key="1">
    <source>
        <dbReference type="ARBA" id="ARBA00004365"/>
    </source>
</evidence>
<protein>
    <submittedName>
        <fullName evidence="9">Flagellar hook-associated protein FlgL</fullName>
    </submittedName>
</protein>
<name>A0ABQ3II93_9GAMM</name>
<comment type="subcellular location">
    <subcellularLocation>
        <location evidence="1">Bacterial flagellum</location>
    </subcellularLocation>
    <subcellularLocation>
        <location evidence="2">Secreted</location>
    </subcellularLocation>
</comment>
<dbReference type="EMBL" id="BNAH01000002">
    <property type="protein sequence ID" value="GHE81042.1"/>
    <property type="molecule type" value="Genomic_DNA"/>
</dbReference>
<dbReference type="Pfam" id="PF00700">
    <property type="entry name" value="Flagellin_C"/>
    <property type="match status" value="1"/>
</dbReference>
<gene>
    <name evidence="9" type="primary">flgL</name>
    <name evidence="9" type="ORF">GCM10011501_06380</name>
</gene>
<dbReference type="InterPro" id="IPR013384">
    <property type="entry name" value="Flagell_FlgL"/>
</dbReference>
<sequence length="401" mass="43973">MRVSTQQFYFQSSQQLSTKQSMLNDQMKYISSGKRVLTAKDDPVTFGTLSGYKDELTNIDKYQRNLTQAKNRNSLQETSFANAESLMQELKTLFINANNGTLADSDLKSLADLATNSLNQMLDIANTKDETGGYIFSGYQIDQKPFSLHPGNNVSYLGDNGTRELQIAKNVMVDINQAGDDAFQNVENAIGDFKANYINNTSGIALNRAVIATPSSYDPATNPPDYKFSFTSTTDLTVTDGNGVVVYNTATYTAGQTIAFNGIEVELSGNPLPGDEFDMTPEKDISIFDTIKAAIDWMNVGASPVNTVQHNVDYGDILTQLNQALNHTTSRRTEAGVRLKLIETQDNSHAEAALNLASGRSNIEDLDFAKAISTFEQSQVALQAAQQTFIQIKGLSLFNYI</sequence>
<evidence type="ECO:0000259" key="7">
    <source>
        <dbReference type="Pfam" id="PF00669"/>
    </source>
</evidence>
<keyword evidence="6" id="KW-0175">Coiled coil</keyword>
<organism evidence="9 10">
    <name type="scientific">Thalassotalea profundi</name>
    <dbReference type="NCBI Taxonomy" id="2036687"/>
    <lineage>
        <taxon>Bacteria</taxon>
        <taxon>Pseudomonadati</taxon>
        <taxon>Pseudomonadota</taxon>
        <taxon>Gammaproteobacteria</taxon>
        <taxon>Alteromonadales</taxon>
        <taxon>Colwelliaceae</taxon>
        <taxon>Thalassotalea</taxon>
    </lineage>
</organism>
<evidence type="ECO:0000256" key="2">
    <source>
        <dbReference type="ARBA" id="ARBA00004613"/>
    </source>
</evidence>
<reference evidence="10" key="1">
    <citation type="journal article" date="2019" name="Int. J. Syst. Evol. Microbiol.">
        <title>The Global Catalogue of Microorganisms (GCM) 10K type strain sequencing project: providing services to taxonomists for standard genome sequencing and annotation.</title>
        <authorList>
            <consortium name="The Broad Institute Genomics Platform"/>
            <consortium name="The Broad Institute Genome Sequencing Center for Infectious Disease"/>
            <person name="Wu L."/>
            <person name="Ma J."/>
        </authorList>
    </citation>
    <scope>NUCLEOTIDE SEQUENCE [LARGE SCALE GENOMIC DNA]</scope>
    <source>
        <strain evidence="10">CGMCC 1.15922</strain>
    </source>
</reference>
<keyword evidence="4" id="KW-0964">Secreted</keyword>